<organism evidence="7 8">
    <name type="scientific">Cinnamomum micranthum f. kanehirae</name>
    <dbReference type="NCBI Taxonomy" id="337451"/>
    <lineage>
        <taxon>Eukaryota</taxon>
        <taxon>Viridiplantae</taxon>
        <taxon>Streptophyta</taxon>
        <taxon>Embryophyta</taxon>
        <taxon>Tracheophyta</taxon>
        <taxon>Spermatophyta</taxon>
        <taxon>Magnoliopsida</taxon>
        <taxon>Magnoliidae</taxon>
        <taxon>Laurales</taxon>
        <taxon>Lauraceae</taxon>
        <taxon>Cinnamomum</taxon>
    </lineage>
</organism>
<dbReference type="InterPro" id="IPR002129">
    <property type="entry name" value="PyrdxlP-dep_de-COase"/>
</dbReference>
<dbReference type="Pfam" id="PF00282">
    <property type="entry name" value="Pyridoxal_deC"/>
    <property type="match status" value="1"/>
</dbReference>
<dbReference type="PROSITE" id="PS00392">
    <property type="entry name" value="DDC_GAD_HDC_YDC"/>
    <property type="match status" value="1"/>
</dbReference>
<keyword evidence="4 6" id="KW-0663">Pyridoxal phosphate</keyword>
<evidence type="ECO:0000256" key="1">
    <source>
        <dbReference type="ARBA" id="ARBA00001933"/>
    </source>
</evidence>
<dbReference type="InterPro" id="IPR010977">
    <property type="entry name" value="Aromatic_deC"/>
</dbReference>
<dbReference type="GO" id="GO:0030170">
    <property type="term" value="F:pyridoxal phosphate binding"/>
    <property type="evidence" value="ECO:0007669"/>
    <property type="project" value="InterPro"/>
</dbReference>
<keyword evidence="3" id="KW-0210">Decarboxylase</keyword>
<dbReference type="PANTHER" id="PTHR11999">
    <property type="entry name" value="GROUP II PYRIDOXAL-5-PHOSPHATE DECARBOXYLASE"/>
    <property type="match status" value="1"/>
</dbReference>
<keyword evidence="5 6" id="KW-0456">Lyase</keyword>
<proteinExistence type="inferred from homology"/>
<dbReference type="AlphaFoldDB" id="A0A3S3QUX5"/>
<comment type="caution">
    <text evidence="7">The sequence shown here is derived from an EMBL/GenBank/DDBJ whole genome shotgun (WGS) entry which is preliminary data.</text>
</comment>
<dbReference type="EMBL" id="QPKB01000008">
    <property type="protein sequence ID" value="RWR90922.1"/>
    <property type="molecule type" value="Genomic_DNA"/>
</dbReference>
<dbReference type="Proteomes" id="UP000283530">
    <property type="component" value="Unassembled WGS sequence"/>
</dbReference>
<dbReference type="Gene3D" id="3.40.640.10">
    <property type="entry name" value="Type I PLP-dependent aspartate aminotransferase-like (Major domain)"/>
    <property type="match status" value="1"/>
</dbReference>
<dbReference type="GO" id="GO:0005737">
    <property type="term" value="C:cytoplasm"/>
    <property type="evidence" value="ECO:0007669"/>
    <property type="project" value="TreeGrafter"/>
</dbReference>
<keyword evidence="8" id="KW-1185">Reference proteome</keyword>
<name>A0A3S3QUX5_9MAGN</name>
<sequence>MHSTFQKVYKIVRIKPSNFRLLPTSAAMSPDVLHLDAAYAGSACLCSEFRHYLDGVEVVDSVSFNPHKWLLTNMDCCCLWVKSPSSLRDSLSNNAEFLRNNASETKGVINYKDWQVALS</sequence>
<evidence type="ECO:0000256" key="6">
    <source>
        <dbReference type="RuleBase" id="RU000382"/>
    </source>
</evidence>
<evidence type="ECO:0000256" key="3">
    <source>
        <dbReference type="ARBA" id="ARBA00022793"/>
    </source>
</evidence>
<dbReference type="InterPro" id="IPR021115">
    <property type="entry name" value="Pyridoxal-P_BS"/>
</dbReference>
<dbReference type="GO" id="GO:0019752">
    <property type="term" value="P:carboxylic acid metabolic process"/>
    <property type="evidence" value="ECO:0007669"/>
    <property type="project" value="InterPro"/>
</dbReference>
<dbReference type="InterPro" id="IPR015421">
    <property type="entry name" value="PyrdxlP-dep_Trfase_major"/>
</dbReference>
<evidence type="ECO:0000313" key="7">
    <source>
        <dbReference type="EMBL" id="RWR90922.1"/>
    </source>
</evidence>
<protein>
    <submittedName>
        <fullName evidence="7">Tyrosine decarboxylase 1-like protein</fullName>
    </submittedName>
</protein>
<dbReference type="SUPFAM" id="SSF53383">
    <property type="entry name" value="PLP-dependent transferases"/>
    <property type="match status" value="1"/>
</dbReference>
<comment type="cofactor">
    <cofactor evidence="1 6">
        <name>pyridoxal 5'-phosphate</name>
        <dbReference type="ChEBI" id="CHEBI:597326"/>
    </cofactor>
</comment>
<evidence type="ECO:0000256" key="4">
    <source>
        <dbReference type="ARBA" id="ARBA00022898"/>
    </source>
</evidence>
<accession>A0A3S3QUX5</accession>
<evidence type="ECO:0000256" key="2">
    <source>
        <dbReference type="ARBA" id="ARBA00009533"/>
    </source>
</evidence>
<dbReference type="OrthoDB" id="639767at2759"/>
<dbReference type="InterPro" id="IPR015424">
    <property type="entry name" value="PyrdxlP-dep_Trfase"/>
</dbReference>
<dbReference type="GO" id="GO:0016831">
    <property type="term" value="F:carboxy-lyase activity"/>
    <property type="evidence" value="ECO:0007669"/>
    <property type="project" value="InterPro"/>
</dbReference>
<dbReference type="PANTHER" id="PTHR11999:SF169">
    <property type="entry name" value="TYROSINE DECARBOXYLASE 1-LIKE"/>
    <property type="match status" value="1"/>
</dbReference>
<evidence type="ECO:0000256" key="5">
    <source>
        <dbReference type="ARBA" id="ARBA00023239"/>
    </source>
</evidence>
<evidence type="ECO:0000313" key="8">
    <source>
        <dbReference type="Proteomes" id="UP000283530"/>
    </source>
</evidence>
<comment type="similarity">
    <text evidence="2 6">Belongs to the group II decarboxylase family.</text>
</comment>
<reference evidence="7 8" key="1">
    <citation type="journal article" date="2019" name="Nat. Plants">
        <title>Stout camphor tree genome fills gaps in understanding of flowering plant genome evolution.</title>
        <authorList>
            <person name="Chaw S.M."/>
            <person name="Liu Y.C."/>
            <person name="Wu Y.W."/>
            <person name="Wang H.Y."/>
            <person name="Lin C.I."/>
            <person name="Wu C.S."/>
            <person name="Ke H.M."/>
            <person name="Chang L.Y."/>
            <person name="Hsu C.Y."/>
            <person name="Yang H.T."/>
            <person name="Sudianto E."/>
            <person name="Hsu M.H."/>
            <person name="Wu K.P."/>
            <person name="Wang L.N."/>
            <person name="Leebens-Mack J.H."/>
            <person name="Tsai I.J."/>
        </authorList>
    </citation>
    <scope>NUCLEOTIDE SEQUENCE [LARGE SCALE GENOMIC DNA]</scope>
    <source>
        <strain evidence="8">cv. Chaw 1501</strain>
        <tissue evidence="7">Young leaves</tissue>
    </source>
</reference>
<gene>
    <name evidence="7" type="ORF">CKAN_02005100</name>
</gene>
<dbReference type="STRING" id="337451.A0A3S3QUX5"/>